<protein>
    <submittedName>
        <fullName evidence="1">Methyltransferase domain-containing protein</fullName>
    </submittedName>
</protein>
<proteinExistence type="predicted"/>
<name>A0A8J8MP73_9FIRM</name>
<evidence type="ECO:0000313" key="2">
    <source>
        <dbReference type="Proteomes" id="UP000683246"/>
    </source>
</evidence>
<dbReference type="InterPro" id="IPR010719">
    <property type="entry name" value="MnmM_MeTrfase"/>
</dbReference>
<sequence>MFESHITLKVHGILKDYIKEGHVVVDATMGNGYDTVFLAEQVGVSGKVYAFDIQEKALLSTKEKLVESNLSDRVTLIKASHEAVRSHVQEPIDMAMFNLGYLPTGNKEVITKPYSTLIAIEAILGILKKDGILSIITYYGHDGGMVEKEAVQGFISMLKQSEYEVLSIQYENRKKNPPIIYFVRKRV</sequence>
<evidence type="ECO:0000313" key="1">
    <source>
        <dbReference type="EMBL" id="QUI24833.1"/>
    </source>
</evidence>
<dbReference type="SUPFAM" id="SSF53335">
    <property type="entry name" value="S-adenosyl-L-methionine-dependent methyltransferases"/>
    <property type="match status" value="1"/>
</dbReference>
<dbReference type="EMBL" id="CP058649">
    <property type="protein sequence ID" value="QUI24833.1"/>
    <property type="molecule type" value="Genomic_DNA"/>
</dbReference>
<dbReference type="GO" id="GO:0032259">
    <property type="term" value="P:methylation"/>
    <property type="evidence" value="ECO:0007669"/>
    <property type="project" value="UniProtKB-KW"/>
</dbReference>
<keyword evidence="1" id="KW-0808">Transferase</keyword>
<dbReference type="Proteomes" id="UP000683246">
    <property type="component" value="Chromosome"/>
</dbReference>
<dbReference type="InterPro" id="IPR029063">
    <property type="entry name" value="SAM-dependent_MTases_sf"/>
</dbReference>
<dbReference type="AlphaFoldDB" id="A0A8J8MP73"/>
<keyword evidence="1" id="KW-0489">Methyltransferase</keyword>
<organism evidence="1 2">
    <name type="scientific">Vallitalea pronyensis</name>
    <dbReference type="NCBI Taxonomy" id="1348613"/>
    <lineage>
        <taxon>Bacteria</taxon>
        <taxon>Bacillati</taxon>
        <taxon>Bacillota</taxon>
        <taxon>Clostridia</taxon>
        <taxon>Lachnospirales</taxon>
        <taxon>Vallitaleaceae</taxon>
        <taxon>Vallitalea</taxon>
    </lineage>
</organism>
<reference evidence="1" key="1">
    <citation type="submission" date="2020-07" db="EMBL/GenBank/DDBJ databases">
        <title>Vallitalea pronyensis genome.</title>
        <authorList>
            <person name="Postec A."/>
        </authorList>
    </citation>
    <scope>NUCLEOTIDE SEQUENCE</scope>
    <source>
        <strain evidence="1">FatNI3</strain>
    </source>
</reference>
<dbReference type="Gene3D" id="3.40.50.150">
    <property type="entry name" value="Vaccinia Virus protein VP39"/>
    <property type="match status" value="1"/>
</dbReference>
<keyword evidence="2" id="KW-1185">Reference proteome</keyword>
<gene>
    <name evidence="1" type="ORF">HZI73_22140</name>
</gene>
<accession>A0A8J8MP73</accession>
<dbReference type="KEGG" id="vpy:HZI73_22140"/>
<dbReference type="Pfam" id="PF06962">
    <property type="entry name" value="rRNA_methylase"/>
    <property type="match status" value="1"/>
</dbReference>
<dbReference type="GO" id="GO:0008168">
    <property type="term" value="F:methyltransferase activity"/>
    <property type="evidence" value="ECO:0007669"/>
    <property type="project" value="UniProtKB-KW"/>
</dbReference>
<dbReference type="PANTHER" id="PTHR35276">
    <property type="entry name" value="S-ADENOSYL-L-METHIONINE-DEPENDENT METHYLTRANSFERASES SUPERFAMILY PROTEIN"/>
    <property type="match status" value="1"/>
</dbReference>
<dbReference type="PANTHER" id="PTHR35276:SF1">
    <property type="entry name" value="TRNA (MNM(5)S(2)U34)-METHYLTRANSFERASE, CHLOROPLASTIC"/>
    <property type="match status" value="1"/>
</dbReference>